<organism evidence="7 8">
    <name type="scientific">Thermoflavimicrobium dichotomicum</name>
    <dbReference type="NCBI Taxonomy" id="46223"/>
    <lineage>
        <taxon>Bacteria</taxon>
        <taxon>Bacillati</taxon>
        <taxon>Bacillota</taxon>
        <taxon>Bacilli</taxon>
        <taxon>Bacillales</taxon>
        <taxon>Thermoactinomycetaceae</taxon>
        <taxon>Thermoflavimicrobium</taxon>
    </lineage>
</organism>
<dbReference type="PANTHER" id="PTHR30250:SF21">
    <property type="entry name" value="LIPID II FLIPPASE MURJ"/>
    <property type="match status" value="1"/>
</dbReference>
<dbReference type="SUPFAM" id="SSF103473">
    <property type="entry name" value="MFS general substrate transporter"/>
    <property type="match status" value="1"/>
</dbReference>
<comment type="subcellular location">
    <subcellularLocation>
        <location evidence="1">Cell membrane</location>
        <topology evidence="1">Multi-pass membrane protein</topology>
    </subcellularLocation>
</comment>
<dbReference type="OrthoDB" id="9775950at2"/>
<feature type="transmembrane region" description="Helical" evidence="6">
    <location>
        <begin position="324"/>
        <end position="346"/>
    </location>
</feature>
<dbReference type="CDD" id="cd13124">
    <property type="entry name" value="MATE_SpoVB_like"/>
    <property type="match status" value="1"/>
</dbReference>
<feature type="transmembrane region" description="Helical" evidence="6">
    <location>
        <begin position="89"/>
        <end position="109"/>
    </location>
</feature>
<keyword evidence="8" id="KW-1185">Reference proteome</keyword>
<evidence type="ECO:0000313" key="7">
    <source>
        <dbReference type="EMBL" id="SFJ62148.1"/>
    </source>
</evidence>
<dbReference type="RefSeq" id="WP_093230922.1">
    <property type="nucleotide sequence ID" value="NZ_FORR01000014.1"/>
</dbReference>
<evidence type="ECO:0000256" key="3">
    <source>
        <dbReference type="ARBA" id="ARBA00022692"/>
    </source>
</evidence>
<feature type="transmembrane region" description="Helical" evidence="6">
    <location>
        <begin position="419"/>
        <end position="438"/>
    </location>
</feature>
<gene>
    <name evidence="7" type="ORF">SAMN05421852_11451</name>
</gene>
<dbReference type="InterPro" id="IPR002797">
    <property type="entry name" value="Polysacc_synth"/>
</dbReference>
<dbReference type="GO" id="GO:0005886">
    <property type="term" value="C:plasma membrane"/>
    <property type="evidence" value="ECO:0007669"/>
    <property type="project" value="UniProtKB-SubCell"/>
</dbReference>
<keyword evidence="5 6" id="KW-0472">Membrane</keyword>
<feature type="transmembrane region" description="Helical" evidence="6">
    <location>
        <begin position="236"/>
        <end position="256"/>
    </location>
</feature>
<keyword evidence="3 6" id="KW-0812">Transmembrane</keyword>
<evidence type="ECO:0000256" key="6">
    <source>
        <dbReference type="SAM" id="Phobius"/>
    </source>
</evidence>
<dbReference type="InterPro" id="IPR050833">
    <property type="entry name" value="Poly_Biosynth_Transport"/>
</dbReference>
<feature type="transmembrane region" description="Helical" evidence="6">
    <location>
        <begin position="9"/>
        <end position="28"/>
    </location>
</feature>
<sequence length="537" mass="58890">MASKLVKGTLILSIATLLTRMIGALFWVPFQNIAGDEIVGLYKVSFPLYATLLVIASAGVPLTVSKFVSERLSKGDHLNARRVLKAASIILSITGLVLALSLYLGADFVANVMLHNPTTKASLQVLALAIVFVPLMAVLRGYFQGHQNMMPTGISQVVEQILRVVTVIVLTYYMVEAGFSSEQISAGATAGAFTGAIGGLLVVLWYNLRDKREWRKKVQQQPPTDPEPLWPLIKKILAFSIPISLGSLVYPMIQFLDSATVPRLLQWMGHNLSMANTLYGIYGRGEPFVNLIQSFSVAISLSLVPAISAYVAKKEMAAVSRTISQAWLMTLIVSLPASLMVTVLAKPLNIMMYKDDKGWFPLAILAFAAIFSTVATASTGILQGLGYNKIPVQNLIIGGIVKVIGNFIYIPLIGIAGSALSMVICYLVVCILNMWAVLEKTQTRVKYTQIFIKPTICGVIMSIFLYFAYIGMEHLVDPTGNLRLTYTWMSIVLGLFGGIVFFITLLLTKTLGENEVRLLPMGNRLLHIFRRLHLIRA</sequence>
<feature type="transmembrane region" description="Helical" evidence="6">
    <location>
        <begin position="154"/>
        <end position="175"/>
    </location>
</feature>
<keyword evidence="2" id="KW-1003">Cell membrane</keyword>
<evidence type="ECO:0000313" key="8">
    <source>
        <dbReference type="Proteomes" id="UP000199545"/>
    </source>
</evidence>
<feature type="transmembrane region" description="Helical" evidence="6">
    <location>
        <begin position="291"/>
        <end position="312"/>
    </location>
</feature>
<dbReference type="EMBL" id="FORR01000014">
    <property type="protein sequence ID" value="SFJ62148.1"/>
    <property type="molecule type" value="Genomic_DNA"/>
</dbReference>
<dbReference type="PANTHER" id="PTHR30250">
    <property type="entry name" value="PST FAMILY PREDICTED COLANIC ACID TRANSPORTER"/>
    <property type="match status" value="1"/>
</dbReference>
<dbReference type="Pfam" id="PF01943">
    <property type="entry name" value="Polysacc_synt"/>
    <property type="match status" value="1"/>
</dbReference>
<dbReference type="AlphaFoldDB" id="A0A1I3STN1"/>
<feature type="transmembrane region" description="Helical" evidence="6">
    <location>
        <begin position="121"/>
        <end position="142"/>
    </location>
</feature>
<feature type="transmembrane region" description="Helical" evidence="6">
    <location>
        <begin position="450"/>
        <end position="472"/>
    </location>
</feature>
<dbReference type="InterPro" id="IPR036259">
    <property type="entry name" value="MFS_trans_sf"/>
</dbReference>
<keyword evidence="4 6" id="KW-1133">Transmembrane helix</keyword>
<dbReference type="STRING" id="46223.SAMN05421852_11451"/>
<feature type="transmembrane region" description="Helical" evidence="6">
    <location>
        <begin position="358"/>
        <end position="382"/>
    </location>
</feature>
<feature type="transmembrane region" description="Helical" evidence="6">
    <location>
        <begin position="48"/>
        <end position="68"/>
    </location>
</feature>
<feature type="transmembrane region" description="Helical" evidence="6">
    <location>
        <begin position="187"/>
        <end position="208"/>
    </location>
</feature>
<dbReference type="PIRSF" id="PIRSF038958">
    <property type="entry name" value="PG_synth_SpoVB"/>
    <property type="match status" value="1"/>
</dbReference>
<dbReference type="InterPro" id="IPR024923">
    <property type="entry name" value="PG_synth_SpoVB"/>
</dbReference>
<evidence type="ECO:0000256" key="2">
    <source>
        <dbReference type="ARBA" id="ARBA00022475"/>
    </source>
</evidence>
<feature type="transmembrane region" description="Helical" evidence="6">
    <location>
        <begin position="484"/>
        <end position="507"/>
    </location>
</feature>
<protein>
    <submittedName>
        <fullName evidence="7">Polysaccharide transporter, PST family</fullName>
    </submittedName>
</protein>
<evidence type="ECO:0000256" key="4">
    <source>
        <dbReference type="ARBA" id="ARBA00022989"/>
    </source>
</evidence>
<name>A0A1I3STN1_9BACL</name>
<reference evidence="7 8" key="1">
    <citation type="submission" date="2016-10" db="EMBL/GenBank/DDBJ databases">
        <authorList>
            <person name="de Groot N.N."/>
        </authorList>
    </citation>
    <scope>NUCLEOTIDE SEQUENCE [LARGE SCALE GENOMIC DNA]</scope>
    <source>
        <strain evidence="7 8">DSM 44778</strain>
    </source>
</reference>
<proteinExistence type="predicted"/>
<dbReference type="Proteomes" id="UP000199545">
    <property type="component" value="Unassembled WGS sequence"/>
</dbReference>
<accession>A0A1I3STN1</accession>
<evidence type="ECO:0000256" key="1">
    <source>
        <dbReference type="ARBA" id="ARBA00004651"/>
    </source>
</evidence>
<feature type="transmembrane region" description="Helical" evidence="6">
    <location>
        <begin position="394"/>
        <end position="413"/>
    </location>
</feature>
<evidence type="ECO:0000256" key="5">
    <source>
        <dbReference type="ARBA" id="ARBA00023136"/>
    </source>
</evidence>